<dbReference type="PANTHER" id="PTHR14159:SF0">
    <property type="entry name" value="ATAXIN-3-RELATED"/>
    <property type="match status" value="1"/>
</dbReference>
<keyword evidence="7" id="KW-0788">Thiol protease</keyword>
<organism evidence="13 14">
    <name type="scientific">Cyanidioschyzon merolae (strain NIES-3377 / 10D)</name>
    <name type="common">Unicellular red alga</name>
    <dbReference type="NCBI Taxonomy" id="280699"/>
    <lineage>
        <taxon>Eukaryota</taxon>
        <taxon>Rhodophyta</taxon>
        <taxon>Bangiophyceae</taxon>
        <taxon>Cyanidiales</taxon>
        <taxon>Cyanidiaceae</taxon>
        <taxon>Cyanidioschyzon</taxon>
    </lineage>
</organism>
<keyword evidence="14" id="KW-1185">Reference proteome</keyword>
<dbReference type="InterPro" id="IPR006155">
    <property type="entry name" value="Josephin"/>
</dbReference>
<dbReference type="eggNOG" id="KOG2935">
    <property type="taxonomic scope" value="Eukaryota"/>
</dbReference>
<dbReference type="Gene3D" id="3.90.70.40">
    <property type="match status" value="1"/>
</dbReference>
<evidence type="ECO:0000313" key="13">
    <source>
        <dbReference type="EMBL" id="BAM81671.1"/>
    </source>
</evidence>
<dbReference type="GeneID" id="16995799"/>
<keyword evidence="6 11" id="KW-0378">Hydrolase</keyword>
<dbReference type="EC" id="3.4.19.12" evidence="3"/>
<evidence type="ECO:0000256" key="7">
    <source>
        <dbReference type="ARBA" id="ARBA00022807"/>
    </source>
</evidence>
<sequence>MVCFAPRFLSRGRHSGAIDEEGPPRVPSRKQVLSAVYFEHQEPDSYLCVLHCLNNVLQGPYFSLDDLISISNELDEAERALLQGHELLQAYTPASLNASLTGFFSAQVLLAALASVGIHPEPLRWKASETRSLQRAAQKAVQYGAVLVHYDSHWLAWRRVVCGLKLYWVLLDSYRAGPEIRRTEQAMAQIELYLRAKAVVYGIPKEALPETPLDQFCGRHTM</sequence>
<evidence type="ECO:0000256" key="5">
    <source>
        <dbReference type="ARBA" id="ARBA00022786"/>
    </source>
</evidence>
<keyword evidence="10" id="KW-0539">Nucleus</keyword>
<dbReference type="OrthoDB" id="10063692at2759"/>
<evidence type="ECO:0000259" key="12">
    <source>
        <dbReference type="PROSITE" id="PS50957"/>
    </source>
</evidence>
<reference evidence="13 14" key="1">
    <citation type="journal article" date="2004" name="Nature">
        <title>Genome sequence of the ultrasmall unicellular red alga Cyanidioschyzon merolae 10D.</title>
        <authorList>
            <person name="Matsuzaki M."/>
            <person name="Misumi O."/>
            <person name="Shin-i T."/>
            <person name="Maruyama S."/>
            <person name="Takahara M."/>
            <person name="Miyagishima S."/>
            <person name="Mori T."/>
            <person name="Nishida K."/>
            <person name="Yagisawa F."/>
            <person name="Nishida K."/>
            <person name="Yoshida Y."/>
            <person name="Nishimura Y."/>
            <person name="Nakao S."/>
            <person name="Kobayashi T."/>
            <person name="Momoyama Y."/>
            <person name="Higashiyama T."/>
            <person name="Minoda A."/>
            <person name="Sano M."/>
            <person name="Nomoto H."/>
            <person name="Oishi K."/>
            <person name="Hayashi H."/>
            <person name="Ohta F."/>
            <person name="Nishizaka S."/>
            <person name="Haga S."/>
            <person name="Miura S."/>
            <person name="Morishita T."/>
            <person name="Kabeya Y."/>
            <person name="Terasawa K."/>
            <person name="Suzuki Y."/>
            <person name="Ishii Y."/>
            <person name="Asakawa S."/>
            <person name="Takano H."/>
            <person name="Ohta N."/>
            <person name="Kuroiwa H."/>
            <person name="Tanaka K."/>
            <person name="Shimizu N."/>
            <person name="Sugano S."/>
            <person name="Sato N."/>
            <person name="Nozaki H."/>
            <person name="Ogasawara N."/>
            <person name="Kohara Y."/>
            <person name="Kuroiwa T."/>
        </authorList>
    </citation>
    <scope>NUCLEOTIDE SEQUENCE [LARGE SCALE GENOMIC DNA]</scope>
    <source>
        <strain evidence="13 14">10D</strain>
    </source>
</reference>
<dbReference type="RefSeq" id="XP_005537707.1">
    <property type="nucleotide sequence ID" value="XM_005537650.1"/>
</dbReference>
<dbReference type="InterPro" id="IPR033865">
    <property type="entry name" value="Ataxin-3"/>
</dbReference>
<comment type="catalytic activity">
    <reaction evidence="1">
        <text>Thiol-dependent hydrolysis of ester, thioester, amide, peptide and isopeptide bonds formed by the C-terminal Gly of ubiquitin (a 76-residue protein attached to proteins as an intracellular targeting signal).</text>
        <dbReference type="EC" id="3.4.19.12"/>
    </reaction>
</comment>
<protein>
    <recommendedName>
        <fullName evidence="3">ubiquitinyl hydrolase 1</fullName>
        <ecNumber evidence="3">3.4.19.12</ecNumber>
    </recommendedName>
</protein>
<evidence type="ECO:0000256" key="3">
    <source>
        <dbReference type="ARBA" id="ARBA00012759"/>
    </source>
</evidence>
<dbReference type="STRING" id="280699.M1UUV0"/>
<name>M1UUV0_CYAM1</name>
<dbReference type="KEGG" id="cme:CYME_CMO349C"/>
<keyword evidence="8" id="KW-0805">Transcription regulation</keyword>
<keyword evidence="5" id="KW-0833">Ubl conjugation pathway</keyword>
<dbReference type="PANTHER" id="PTHR14159">
    <property type="entry name" value="ATAXIN-3-RELATED"/>
    <property type="match status" value="1"/>
</dbReference>
<keyword evidence="9" id="KW-0804">Transcription</keyword>
<dbReference type="Pfam" id="PF02099">
    <property type="entry name" value="Josephin"/>
    <property type="match status" value="1"/>
</dbReference>
<dbReference type="GO" id="GO:0005634">
    <property type="term" value="C:nucleus"/>
    <property type="evidence" value="ECO:0007669"/>
    <property type="project" value="UniProtKB-SubCell"/>
</dbReference>
<dbReference type="SMART" id="SM01246">
    <property type="entry name" value="Josephin"/>
    <property type="match status" value="1"/>
</dbReference>
<dbReference type="GO" id="GO:0004843">
    <property type="term" value="F:cysteine-type deubiquitinase activity"/>
    <property type="evidence" value="ECO:0007669"/>
    <property type="project" value="UniProtKB-EC"/>
</dbReference>
<evidence type="ECO:0000313" key="14">
    <source>
        <dbReference type="Proteomes" id="UP000007014"/>
    </source>
</evidence>
<dbReference type="PRINTS" id="PR01233">
    <property type="entry name" value="JOSEPHIN"/>
</dbReference>
<gene>
    <name evidence="13" type="ORF">CYME_CMO349C</name>
</gene>
<evidence type="ECO:0000256" key="9">
    <source>
        <dbReference type="ARBA" id="ARBA00023163"/>
    </source>
</evidence>
<dbReference type="GO" id="GO:0016579">
    <property type="term" value="P:protein deubiquitination"/>
    <property type="evidence" value="ECO:0007669"/>
    <property type="project" value="InterPro"/>
</dbReference>
<comment type="subcellular location">
    <subcellularLocation>
        <location evidence="2">Nucleus</location>
    </subcellularLocation>
</comment>
<dbReference type="HOGENOM" id="CLU_031228_3_0_1"/>
<dbReference type="GO" id="GO:0006508">
    <property type="term" value="P:proteolysis"/>
    <property type="evidence" value="ECO:0007669"/>
    <property type="project" value="UniProtKB-KW"/>
</dbReference>
<dbReference type="Gene3D" id="1.10.287.10">
    <property type="entry name" value="S15/NS1, RNA-binding"/>
    <property type="match status" value="1"/>
</dbReference>
<dbReference type="PROSITE" id="PS50957">
    <property type="entry name" value="JOSEPHIN"/>
    <property type="match status" value="1"/>
</dbReference>
<dbReference type="Gramene" id="CMO349CT">
    <property type="protein sequence ID" value="CMO349CT"/>
    <property type="gene ID" value="CMO349C"/>
</dbReference>
<evidence type="ECO:0000256" key="11">
    <source>
        <dbReference type="PROSITE-ProRule" id="PRU00331"/>
    </source>
</evidence>
<proteinExistence type="predicted"/>
<evidence type="ECO:0000256" key="4">
    <source>
        <dbReference type="ARBA" id="ARBA00022670"/>
    </source>
</evidence>
<keyword evidence="4" id="KW-0645">Protease</keyword>
<dbReference type="AlphaFoldDB" id="M1UUV0"/>
<dbReference type="EMBL" id="AP006497">
    <property type="protein sequence ID" value="BAM81671.1"/>
    <property type="molecule type" value="Genomic_DNA"/>
</dbReference>
<feature type="active site" evidence="11">
    <location>
        <position position="48"/>
    </location>
</feature>
<feature type="domain" description="Josephin" evidence="12">
    <location>
        <begin position="35"/>
        <end position="219"/>
    </location>
</feature>
<evidence type="ECO:0000256" key="1">
    <source>
        <dbReference type="ARBA" id="ARBA00000707"/>
    </source>
</evidence>
<evidence type="ECO:0000256" key="6">
    <source>
        <dbReference type="ARBA" id="ARBA00022801"/>
    </source>
</evidence>
<feature type="active site" evidence="11">
    <location>
        <position position="172"/>
    </location>
</feature>
<evidence type="ECO:0000256" key="2">
    <source>
        <dbReference type="ARBA" id="ARBA00004123"/>
    </source>
</evidence>
<dbReference type="Proteomes" id="UP000007014">
    <property type="component" value="Chromosome 15"/>
</dbReference>
<evidence type="ECO:0000256" key="8">
    <source>
        <dbReference type="ARBA" id="ARBA00023015"/>
    </source>
</evidence>
<reference evidence="13 14" key="2">
    <citation type="journal article" date="2007" name="BMC Biol.">
        <title>A 100%-complete sequence reveals unusually simple genomic features in the hot-spring red alga Cyanidioschyzon merolae.</title>
        <authorList>
            <person name="Nozaki H."/>
            <person name="Takano H."/>
            <person name="Misumi O."/>
            <person name="Terasawa K."/>
            <person name="Matsuzaki M."/>
            <person name="Maruyama S."/>
            <person name="Nishida K."/>
            <person name="Yagisawa F."/>
            <person name="Yoshida Y."/>
            <person name="Fujiwara T."/>
            <person name="Takio S."/>
            <person name="Tamura K."/>
            <person name="Chung S.J."/>
            <person name="Nakamura S."/>
            <person name="Kuroiwa H."/>
            <person name="Tanaka K."/>
            <person name="Sato N."/>
            <person name="Kuroiwa T."/>
        </authorList>
    </citation>
    <scope>NUCLEOTIDE SEQUENCE [LARGE SCALE GENOMIC DNA]</scope>
    <source>
        <strain evidence="13 14">10D</strain>
    </source>
</reference>
<evidence type="ECO:0000256" key="10">
    <source>
        <dbReference type="ARBA" id="ARBA00023242"/>
    </source>
</evidence>
<feature type="active site" evidence="11">
    <location>
        <position position="153"/>
    </location>
</feature>
<accession>M1UUV0</accession>